<dbReference type="Gene3D" id="3.40.1440.10">
    <property type="entry name" value="GIY-YIG endonuclease"/>
    <property type="match status" value="1"/>
</dbReference>
<feature type="domain" description="GIY-YIG" evidence="2">
    <location>
        <begin position="1"/>
        <end position="75"/>
    </location>
</feature>
<dbReference type="EMBL" id="MFES01000020">
    <property type="protein sequence ID" value="OGE85907.1"/>
    <property type="molecule type" value="Genomic_DNA"/>
</dbReference>
<dbReference type="InterPro" id="IPR035901">
    <property type="entry name" value="GIY-YIG_endonuc_sf"/>
</dbReference>
<dbReference type="InterPro" id="IPR000305">
    <property type="entry name" value="GIY-YIG_endonuc"/>
</dbReference>
<dbReference type="STRING" id="1817832.A3J48_01045"/>
<dbReference type="AlphaFoldDB" id="A0A1F5P7I5"/>
<dbReference type="PANTHER" id="PTHR34477:SF5">
    <property type="entry name" value="BSL5627 PROTEIN"/>
    <property type="match status" value="1"/>
</dbReference>
<dbReference type="PANTHER" id="PTHR34477">
    <property type="entry name" value="UPF0213 PROTEIN YHBQ"/>
    <property type="match status" value="1"/>
</dbReference>
<evidence type="ECO:0000256" key="1">
    <source>
        <dbReference type="ARBA" id="ARBA00007435"/>
    </source>
</evidence>
<organism evidence="3 4">
    <name type="scientific">Candidatus Doudnabacteria bacterium RIFCSPHIGHO2_02_FULL_46_11</name>
    <dbReference type="NCBI Taxonomy" id="1817832"/>
    <lineage>
        <taxon>Bacteria</taxon>
        <taxon>Candidatus Doudnaibacteriota</taxon>
    </lineage>
</organism>
<comment type="similarity">
    <text evidence="1">Belongs to the UPF0213 family.</text>
</comment>
<evidence type="ECO:0000259" key="2">
    <source>
        <dbReference type="PROSITE" id="PS50164"/>
    </source>
</evidence>
<dbReference type="InterPro" id="IPR050190">
    <property type="entry name" value="UPF0213_domain"/>
</dbReference>
<dbReference type="Pfam" id="PF01541">
    <property type="entry name" value="GIY-YIG"/>
    <property type="match status" value="1"/>
</dbReference>
<dbReference type="SUPFAM" id="SSF82771">
    <property type="entry name" value="GIY-YIG endonuclease"/>
    <property type="match status" value="1"/>
</dbReference>
<reference evidence="3 4" key="1">
    <citation type="journal article" date="2016" name="Nat. Commun.">
        <title>Thousands of microbial genomes shed light on interconnected biogeochemical processes in an aquifer system.</title>
        <authorList>
            <person name="Anantharaman K."/>
            <person name="Brown C.T."/>
            <person name="Hug L.A."/>
            <person name="Sharon I."/>
            <person name="Castelle C.J."/>
            <person name="Probst A.J."/>
            <person name="Thomas B.C."/>
            <person name="Singh A."/>
            <person name="Wilkins M.J."/>
            <person name="Karaoz U."/>
            <person name="Brodie E.L."/>
            <person name="Williams K.H."/>
            <person name="Hubbard S.S."/>
            <person name="Banfield J.F."/>
        </authorList>
    </citation>
    <scope>NUCLEOTIDE SEQUENCE [LARGE SCALE GENOMIC DNA]</scope>
</reference>
<gene>
    <name evidence="3" type="ORF">A3J48_01045</name>
</gene>
<sequence length="87" mass="10467">MNGFVYILEDLSHRYYIGSCANVEKRLKRHLSGLVYTTRRMKEPKLVFHQHYQTMNEAKTIERKLKKLKRKDYIAKIIRDGVIKMKP</sequence>
<protein>
    <recommendedName>
        <fullName evidence="2">GIY-YIG domain-containing protein</fullName>
    </recommendedName>
</protein>
<evidence type="ECO:0000313" key="4">
    <source>
        <dbReference type="Proteomes" id="UP000176786"/>
    </source>
</evidence>
<dbReference type="PROSITE" id="PS50164">
    <property type="entry name" value="GIY_YIG"/>
    <property type="match status" value="1"/>
</dbReference>
<accession>A0A1F5P7I5</accession>
<comment type="caution">
    <text evidence="3">The sequence shown here is derived from an EMBL/GenBank/DDBJ whole genome shotgun (WGS) entry which is preliminary data.</text>
</comment>
<dbReference type="Proteomes" id="UP000176786">
    <property type="component" value="Unassembled WGS sequence"/>
</dbReference>
<proteinExistence type="inferred from homology"/>
<evidence type="ECO:0000313" key="3">
    <source>
        <dbReference type="EMBL" id="OGE85907.1"/>
    </source>
</evidence>
<name>A0A1F5P7I5_9BACT</name>